<sequence length="58" mass="6874">MLYTLRDIPSTIVIVYMYIYTCMGLVYTHAYIHLYMECSKTEGRRTRGSKEENKICTL</sequence>
<protein>
    <submittedName>
        <fullName evidence="2">Uncharacterized protein</fullName>
    </submittedName>
</protein>
<dbReference type="Proteomes" id="UP000251960">
    <property type="component" value="Chromosome 1"/>
</dbReference>
<keyword evidence="1" id="KW-0812">Transmembrane</keyword>
<accession>A0A317YA40</accession>
<feature type="transmembrane region" description="Helical" evidence="1">
    <location>
        <begin position="12"/>
        <end position="35"/>
    </location>
</feature>
<evidence type="ECO:0000256" key="1">
    <source>
        <dbReference type="SAM" id="Phobius"/>
    </source>
</evidence>
<dbReference type="EMBL" id="NCVQ01000001">
    <property type="protein sequence ID" value="PWZ54582.1"/>
    <property type="molecule type" value="Genomic_DNA"/>
</dbReference>
<name>A0A317YA40_MAIZE</name>
<gene>
    <name evidence="2" type="ORF">Zm00014a_006856</name>
</gene>
<organism evidence="2">
    <name type="scientific">Zea mays</name>
    <name type="common">Maize</name>
    <dbReference type="NCBI Taxonomy" id="4577"/>
    <lineage>
        <taxon>Eukaryota</taxon>
        <taxon>Viridiplantae</taxon>
        <taxon>Streptophyta</taxon>
        <taxon>Embryophyta</taxon>
        <taxon>Tracheophyta</taxon>
        <taxon>Spermatophyta</taxon>
        <taxon>Magnoliopsida</taxon>
        <taxon>Liliopsida</taxon>
        <taxon>Poales</taxon>
        <taxon>Poaceae</taxon>
        <taxon>PACMAD clade</taxon>
        <taxon>Panicoideae</taxon>
        <taxon>Andropogonodae</taxon>
        <taxon>Andropogoneae</taxon>
        <taxon>Tripsacinae</taxon>
        <taxon>Zea</taxon>
    </lineage>
</organism>
<reference evidence="2" key="1">
    <citation type="journal article" date="2018" name="Nat. Genet.">
        <title>Extensive intraspecific gene order and gene structural variations between Mo17 and other maize genomes.</title>
        <authorList>
            <person name="Sun S."/>
            <person name="Zhou Y."/>
            <person name="Chen J."/>
            <person name="Shi J."/>
            <person name="Zhao H."/>
            <person name="Zhao H."/>
            <person name="Song W."/>
            <person name="Zhang M."/>
            <person name="Cui Y."/>
            <person name="Dong X."/>
            <person name="Liu H."/>
            <person name="Ma X."/>
            <person name="Jiao Y."/>
            <person name="Wang B."/>
            <person name="Wei X."/>
            <person name="Stein J.C."/>
            <person name="Glaubitz J.C."/>
            <person name="Lu F."/>
            <person name="Yu G."/>
            <person name="Liang C."/>
            <person name="Fengler K."/>
            <person name="Li B."/>
            <person name="Rafalski A."/>
            <person name="Schnable P.S."/>
            <person name="Ware D.H."/>
            <person name="Buckler E.S."/>
            <person name="Lai J."/>
        </authorList>
    </citation>
    <scope>NUCLEOTIDE SEQUENCE [LARGE SCALE GENOMIC DNA]</scope>
    <source>
        <tissue evidence="2">Seedling</tissue>
    </source>
</reference>
<evidence type="ECO:0000313" key="2">
    <source>
        <dbReference type="EMBL" id="PWZ54582.1"/>
    </source>
</evidence>
<proteinExistence type="predicted"/>
<dbReference type="AlphaFoldDB" id="A0A317YA40"/>
<keyword evidence="1" id="KW-1133">Transmembrane helix</keyword>
<comment type="caution">
    <text evidence="2">The sequence shown here is derived from an EMBL/GenBank/DDBJ whole genome shotgun (WGS) entry which is preliminary data.</text>
</comment>
<keyword evidence="1" id="KW-0472">Membrane</keyword>